<dbReference type="InterPro" id="IPR036271">
    <property type="entry name" value="Tet_transcr_reg_TetR-rel_C_sf"/>
</dbReference>
<evidence type="ECO:0000313" key="6">
    <source>
        <dbReference type="EMBL" id="MFC6824653.1"/>
    </source>
</evidence>
<dbReference type="PROSITE" id="PS50977">
    <property type="entry name" value="HTH_TETR_2"/>
    <property type="match status" value="1"/>
</dbReference>
<dbReference type="SUPFAM" id="SSF48498">
    <property type="entry name" value="Tetracyclin repressor-like, C-terminal domain"/>
    <property type="match status" value="1"/>
</dbReference>
<protein>
    <submittedName>
        <fullName evidence="6">TetR/AcrR family transcriptional regulator</fullName>
    </submittedName>
</protein>
<dbReference type="InterPro" id="IPR009057">
    <property type="entry name" value="Homeodomain-like_sf"/>
</dbReference>
<evidence type="ECO:0000256" key="1">
    <source>
        <dbReference type="ARBA" id="ARBA00023015"/>
    </source>
</evidence>
<dbReference type="GO" id="GO:0003677">
    <property type="term" value="F:DNA binding"/>
    <property type="evidence" value="ECO:0007669"/>
    <property type="project" value="UniProtKB-UniRule"/>
</dbReference>
<dbReference type="InterPro" id="IPR050109">
    <property type="entry name" value="HTH-type_TetR-like_transc_reg"/>
</dbReference>
<dbReference type="Pfam" id="PF00440">
    <property type="entry name" value="TetR_N"/>
    <property type="match status" value="1"/>
</dbReference>
<proteinExistence type="predicted"/>
<feature type="domain" description="HTH tetR-type" evidence="5">
    <location>
        <begin position="10"/>
        <end position="70"/>
    </location>
</feature>
<dbReference type="PANTHER" id="PTHR30055:SF234">
    <property type="entry name" value="HTH-TYPE TRANSCRIPTIONAL REGULATOR BETI"/>
    <property type="match status" value="1"/>
</dbReference>
<dbReference type="Proteomes" id="UP001596408">
    <property type="component" value="Unassembled WGS sequence"/>
</dbReference>
<evidence type="ECO:0000313" key="7">
    <source>
        <dbReference type="Proteomes" id="UP001596408"/>
    </source>
</evidence>
<gene>
    <name evidence="6" type="ORF">ACFQEV_06530</name>
</gene>
<dbReference type="AlphaFoldDB" id="A0ABD5TZB6"/>
<reference evidence="6 7" key="1">
    <citation type="journal article" date="2019" name="Int. J. Syst. Evol. Microbiol.">
        <title>The Global Catalogue of Microorganisms (GCM) 10K type strain sequencing project: providing services to taxonomists for standard genome sequencing and annotation.</title>
        <authorList>
            <consortium name="The Broad Institute Genomics Platform"/>
            <consortium name="The Broad Institute Genome Sequencing Center for Infectious Disease"/>
            <person name="Wu L."/>
            <person name="Ma J."/>
        </authorList>
    </citation>
    <scope>NUCLEOTIDE SEQUENCE [LARGE SCALE GENOMIC DNA]</scope>
    <source>
        <strain evidence="6 7">YIM 94188</strain>
    </source>
</reference>
<dbReference type="SUPFAM" id="SSF46689">
    <property type="entry name" value="Homeodomain-like"/>
    <property type="match status" value="1"/>
</dbReference>
<accession>A0ABD5TZB6</accession>
<evidence type="ECO:0000259" key="5">
    <source>
        <dbReference type="PROSITE" id="PS50977"/>
    </source>
</evidence>
<keyword evidence="3" id="KW-0804">Transcription</keyword>
<keyword evidence="1" id="KW-0805">Transcription regulation</keyword>
<evidence type="ECO:0000256" key="4">
    <source>
        <dbReference type="PROSITE-ProRule" id="PRU00335"/>
    </source>
</evidence>
<comment type="caution">
    <text evidence="6">The sequence shown here is derived from an EMBL/GenBank/DDBJ whole genome shotgun (WGS) entry which is preliminary data.</text>
</comment>
<keyword evidence="7" id="KW-1185">Reference proteome</keyword>
<name>A0ABD5TZB6_9EURY</name>
<dbReference type="EMBL" id="JBHSXH010000009">
    <property type="protein sequence ID" value="MFC6824653.1"/>
    <property type="molecule type" value="Genomic_DNA"/>
</dbReference>
<dbReference type="InterPro" id="IPR001647">
    <property type="entry name" value="HTH_TetR"/>
</dbReference>
<sequence length="201" mass="22775">MSGFSDGERERIRRELRETGRELFSRYGLRKTTIADLTDPVGIAPSTFYRFFDSKEELYVEILEAEGEEVARRILEESFEATDDPREAIERFLRAVVEEIESNPLTRRVVVENELDDLRREVGDEAVEADREASIAFVRPYVEPWVESGAVRGDDADTVAAAIRAVTFLTLHEEDIGRDRYDAVVDLLVESVAIGLTTTGE</sequence>
<evidence type="ECO:0000256" key="3">
    <source>
        <dbReference type="ARBA" id="ARBA00023163"/>
    </source>
</evidence>
<dbReference type="Gene3D" id="1.10.357.10">
    <property type="entry name" value="Tetracycline Repressor, domain 2"/>
    <property type="match status" value="1"/>
</dbReference>
<organism evidence="6 7">
    <name type="scientific">Halopelagius fulvigenes</name>
    <dbReference type="NCBI Taxonomy" id="1198324"/>
    <lineage>
        <taxon>Archaea</taxon>
        <taxon>Methanobacteriati</taxon>
        <taxon>Methanobacteriota</taxon>
        <taxon>Stenosarchaea group</taxon>
        <taxon>Halobacteria</taxon>
        <taxon>Halobacteriales</taxon>
        <taxon>Haloferacaceae</taxon>
    </lineage>
</organism>
<dbReference type="RefSeq" id="WP_379693848.1">
    <property type="nucleotide sequence ID" value="NZ_JBHSXH010000009.1"/>
</dbReference>
<dbReference type="PANTHER" id="PTHR30055">
    <property type="entry name" value="HTH-TYPE TRANSCRIPTIONAL REGULATOR RUTR"/>
    <property type="match status" value="1"/>
</dbReference>
<evidence type="ECO:0000256" key="2">
    <source>
        <dbReference type="ARBA" id="ARBA00023125"/>
    </source>
</evidence>
<keyword evidence="2 4" id="KW-0238">DNA-binding</keyword>
<feature type="DNA-binding region" description="H-T-H motif" evidence="4">
    <location>
        <begin position="33"/>
        <end position="52"/>
    </location>
</feature>